<comment type="similarity">
    <text evidence="1">Belongs to the aspartate-semialdehyde dehydrogenase family.</text>
</comment>
<evidence type="ECO:0000313" key="4">
    <source>
        <dbReference type="Proteomes" id="UP000610558"/>
    </source>
</evidence>
<evidence type="ECO:0000256" key="1">
    <source>
        <dbReference type="ARBA" id="ARBA00010584"/>
    </source>
</evidence>
<proteinExistence type="inferred from homology"/>
<dbReference type="SUPFAM" id="SSF55347">
    <property type="entry name" value="Glyceraldehyde-3-phosphate dehydrogenase-like, C-terminal domain"/>
    <property type="match status" value="1"/>
</dbReference>
<dbReference type="RefSeq" id="WP_190764472.1">
    <property type="nucleotide sequence ID" value="NZ_JACXLD010000004.1"/>
</dbReference>
<feature type="domain" description="Semialdehyde dehydrogenase dimerisation" evidence="2">
    <location>
        <begin position="130"/>
        <end position="297"/>
    </location>
</feature>
<dbReference type="GO" id="GO:0046983">
    <property type="term" value="F:protein dimerization activity"/>
    <property type="evidence" value="ECO:0007669"/>
    <property type="project" value="InterPro"/>
</dbReference>
<dbReference type="Pfam" id="PF02774">
    <property type="entry name" value="Semialdhyde_dhC"/>
    <property type="match status" value="1"/>
</dbReference>
<accession>A0A927C3B3</accession>
<comment type="caution">
    <text evidence="3">The sequence shown here is derived from an EMBL/GenBank/DDBJ whole genome shotgun (WGS) entry which is preliminary data.</text>
</comment>
<evidence type="ECO:0000259" key="2">
    <source>
        <dbReference type="Pfam" id="PF02774"/>
    </source>
</evidence>
<dbReference type="EMBL" id="JACXLD010000004">
    <property type="protein sequence ID" value="MBD2859047.1"/>
    <property type="molecule type" value="Genomic_DNA"/>
</dbReference>
<dbReference type="Gene3D" id="3.30.360.10">
    <property type="entry name" value="Dihydrodipicolinate Reductase, domain 2"/>
    <property type="match status" value="1"/>
</dbReference>
<dbReference type="InterPro" id="IPR012280">
    <property type="entry name" value="Semialdhyde_DH_dimer_dom"/>
</dbReference>
<keyword evidence="4" id="KW-1185">Reference proteome</keyword>
<evidence type="ECO:0000313" key="3">
    <source>
        <dbReference type="EMBL" id="MBD2859047.1"/>
    </source>
</evidence>
<sequence>MRLVIFGAESLEAEKLIEGLSELEYSFAKVVGVVDDAEADIALYKGRPIRVEEFEDIDPQQFDIGVFLAGSAPAKVAEFFDAGKHLIDASGYLAEMDDIPLYGSGETMSAGTGTMQIAVADAVSAQVSSLLQSVEGIRRVDVAVQQPASVLGRAGVETLAAETARLLNGMPLEASSFNAQIAFNCQADSAQAEQIESTLQRLLADKACEVYCSVAVVPVFHGHLLNLALEFDEPPVMSSLLAQLQSDERVEVFSAGESELTPVGQSGQDTIAISAPILHRRKPNRVQLALCADNLRKGVAFNIIEALNSLIKNNN</sequence>
<dbReference type="Proteomes" id="UP000610558">
    <property type="component" value="Unassembled WGS sequence"/>
</dbReference>
<dbReference type="Gene3D" id="3.40.50.720">
    <property type="entry name" value="NAD(P)-binding Rossmann-like Domain"/>
    <property type="match status" value="1"/>
</dbReference>
<name>A0A927C3B3_9GAMM</name>
<gene>
    <name evidence="3" type="ORF">IB286_08485</name>
</gene>
<dbReference type="GO" id="GO:0008652">
    <property type="term" value="P:amino acid biosynthetic process"/>
    <property type="evidence" value="ECO:0007669"/>
    <property type="project" value="InterPro"/>
</dbReference>
<reference evidence="3" key="1">
    <citation type="submission" date="2020-09" db="EMBL/GenBank/DDBJ databases">
        <authorList>
            <person name="Yoon J.-W."/>
        </authorList>
    </citation>
    <scope>NUCLEOTIDE SEQUENCE</scope>
    <source>
        <strain evidence="3">KMU-158</strain>
    </source>
</reference>
<protein>
    <recommendedName>
        <fullName evidence="2">Semialdehyde dehydrogenase dimerisation domain-containing protein</fullName>
    </recommendedName>
</protein>
<dbReference type="PANTHER" id="PTHR46278">
    <property type="entry name" value="DEHYDROGENASE, PUTATIVE-RELATED"/>
    <property type="match status" value="1"/>
</dbReference>
<dbReference type="AlphaFoldDB" id="A0A927C3B3"/>
<organism evidence="3 4">
    <name type="scientific">Spongiibacter pelagi</name>
    <dbReference type="NCBI Taxonomy" id="2760804"/>
    <lineage>
        <taxon>Bacteria</taxon>
        <taxon>Pseudomonadati</taxon>
        <taxon>Pseudomonadota</taxon>
        <taxon>Gammaproteobacteria</taxon>
        <taxon>Cellvibrionales</taxon>
        <taxon>Spongiibacteraceae</taxon>
        <taxon>Spongiibacter</taxon>
    </lineage>
</organism>
<dbReference type="CDD" id="cd18129">
    <property type="entry name" value="ASADH_C_USG1_like"/>
    <property type="match status" value="1"/>
</dbReference>
<dbReference type="PIRSF" id="PIRSF000148">
    <property type="entry name" value="ASA_dh"/>
    <property type="match status" value="1"/>
</dbReference>
<dbReference type="PANTHER" id="PTHR46278:SF2">
    <property type="entry name" value="ASPARTATE-SEMIALDEHYDE DEHYDROGENASE"/>
    <property type="match status" value="1"/>
</dbReference>
<dbReference type="GO" id="GO:0016620">
    <property type="term" value="F:oxidoreductase activity, acting on the aldehyde or oxo group of donors, NAD or NADP as acceptor"/>
    <property type="evidence" value="ECO:0007669"/>
    <property type="project" value="InterPro"/>
</dbReference>